<comment type="caution">
    <text evidence="2">The sequence shown here is derived from an EMBL/GenBank/DDBJ whole genome shotgun (WGS) entry which is preliminary data.</text>
</comment>
<dbReference type="AlphaFoldDB" id="A0A8J2ZHA6"/>
<dbReference type="EMBL" id="BMJV01000001">
    <property type="protein sequence ID" value="GGG63055.1"/>
    <property type="molecule type" value="Genomic_DNA"/>
</dbReference>
<organism evidence="2 3">
    <name type="scientific">Salipiger pallidus</name>
    <dbReference type="NCBI Taxonomy" id="1775170"/>
    <lineage>
        <taxon>Bacteria</taxon>
        <taxon>Pseudomonadati</taxon>
        <taxon>Pseudomonadota</taxon>
        <taxon>Alphaproteobacteria</taxon>
        <taxon>Rhodobacterales</taxon>
        <taxon>Roseobacteraceae</taxon>
        <taxon>Salipiger</taxon>
    </lineage>
</organism>
<name>A0A8J2ZHA6_9RHOB</name>
<dbReference type="InterPro" id="IPR003362">
    <property type="entry name" value="Bact_transf"/>
</dbReference>
<evidence type="ECO:0000259" key="1">
    <source>
        <dbReference type="Pfam" id="PF02397"/>
    </source>
</evidence>
<dbReference type="Proteomes" id="UP000617145">
    <property type="component" value="Unassembled WGS sequence"/>
</dbReference>
<evidence type="ECO:0000313" key="2">
    <source>
        <dbReference type="EMBL" id="GGG63055.1"/>
    </source>
</evidence>
<accession>A0A8J2ZHA6</accession>
<proteinExistence type="predicted"/>
<reference evidence="2" key="2">
    <citation type="submission" date="2020-09" db="EMBL/GenBank/DDBJ databases">
        <authorList>
            <person name="Sun Q."/>
            <person name="Zhou Y."/>
        </authorList>
    </citation>
    <scope>NUCLEOTIDE SEQUENCE</scope>
    <source>
        <strain evidence="2">CGMCC 1.15762</strain>
    </source>
</reference>
<gene>
    <name evidence="2" type="ORF">GCM10011415_06830</name>
</gene>
<evidence type="ECO:0000313" key="3">
    <source>
        <dbReference type="Proteomes" id="UP000617145"/>
    </source>
</evidence>
<dbReference type="Pfam" id="PF02397">
    <property type="entry name" value="Bac_transf"/>
    <property type="match status" value="1"/>
</dbReference>
<keyword evidence="3" id="KW-1185">Reference proteome</keyword>
<feature type="domain" description="Bacterial sugar transferase" evidence="1">
    <location>
        <begin position="12"/>
        <end position="63"/>
    </location>
</feature>
<sequence>MCLYGRYCAFYEAVRPGLSRLWQVCGPSDVSYRRSIAMDVIYLRKASPRLDLLVILRIIKVLMTLRGAC</sequence>
<protein>
    <recommendedName>
        <fullName evidence="1">Bacterial sugar transferase domain-containing protein</fullName>
    </recommendedName>
</protein>
<dbReference type="RefSeq" id="WP_188788764.1">
    <property type="nucleotide sequence ID" value="NZ_BMJV01000001.1"/>
</dbReference>
<reference evidence="2" key="1">
    <citation type="journal article" date="2014" name="Int. J. Syst. Evol. Microbiol.">
        <title>Complete genome sequence of Corynebacterium casei LMG S-19264T (=DSM 44701T), isolated from a smear-ripened cheese.</title>
        <authorList>
            <consortium name="US DOE Joint Genome Institute (JGI-PGF)"/>
            <person name="Walter F."/>
            <person name="Albersmeier A."/>
            <person name="Kalinowski J."/>
            <person name="Ruckert C."/>
        </authorList>
    </citation>
    <scope>NUCLEOTIDE SEQUENCE</scope>
    <source>
        <strain evidence="2">CGMCC 1.15762</strain>
    </source>
</reference>